<accession>A0A942E410</accession>
<feature type="transmembrane region" description="Helical" evidence="1">
    <location>
        <begin position="20"/>
        <end position="44"/>
    </location>
</feature>
<dbReference type="Pfam" id="PF07811">
    <property type="entry name" value="TadE"/>
    <property type="match status" value="1"/>
</dbReference>
<keyword evidence="1" id="KW-1133">Transmembrane helix</keyword>
<keyword evidence="1" id="KW-0812">Transmembrane</keyword>
<reference evidence="3" key="1">
    <citation type="submission" date="2021-04" db="EMBL/GenBank/DDBJ databases">
        <title>Pseudaminobacter soli sp. nov., isolated from paddy soil contaminated by heavy metals.</title>
        <authorList>
            <person name="Zhang K."/>
        </authorList>
    </citation>
    <scope>NUCLEOTIDE SEQUENCE</scope>
    <source>
        <strain evidence="3">19-2017</strain>
    </source>
</reference>
<evidence type="ECO:0000256" key="1">
    <source>
        <dbReference type="SAM" id="Phobius"/>
    </source>
</evidence>
<dbReference type="Proteomes" id="UP000680348">
    <property type="component" value="Unassembled WGS sequence"/>
</dbReference>
<evidence type="ECO:0000259" key="2">
    <source>
        <dbReference type="Pfam" id="PF07811"/>
    </source>
</evidence>
<proteinExistence type="predicted"/>
<gene>
    <name evidence="3" type="ORF">KEU06_05595</name>
</gene>
<keyword evidence="1" id="KW-0472">Membrane</keyword>
<sequence length="197" mass="20847">MVRHRSLRRFLGEEAGVTLVEGLISLPIVMLAFAAFVEFGYAMFQWNQTVKALQLGARLVAVSDRMLTQAQVTSLSTSTGGVGGQGLPADGLSFTCVNGGSAECQAGLRRLVNGSGRWPGLRAFNPRIGLDNVAVTYTRSGLGYHGRPNGAVVTIRLEARNITFNLPLLGGLLGLNTITIPPMPVTITSEDLSTSSS</sequence>
<feature type="domain" description="TadE-like" evidence="2">
    <location>
        <begin position="16"/>
        <end position="58"/>
    </location>
</feature>
<name>A0A942E410_9HYPH</name>
<comment type="caution">
    <text evidence="3">The sequence shown here is derived from an EMBL/GenBank/DDBJ whole genome shotgun (WGS) entry which is preliminary data.</text>
</comment>
<evidence type="ECO:0000313" key="4">
    <source>
        <dbReference type="Proteomes" id="UP000680348"/>
    </source>
</evidence>
<keyword evidence="4" id="KW-1185">Reference proteome</keyword>
<evidence type="ECO:0000313" key="3">
    <source>
        <dbReference type="EMBL" id="MBS3648102.1"/>
    </source>
</evidence>
<dbReference type="EMBL" id="JAGWCR010000002">
    <property type="protein sequence ID" value="MBS3648102.1"/>
    <property type="molecule type" value="Genomic_DNA"/>
</dbReference>
<dbReference type="RefSeq" id="WP_188253650.1">
    <property type="nucleotide sequence ID" value="NZ_JABVCF010000002.1"/>
</dbReference>
<organism evidence="3 4">
    <name type="scientific">Pseudaminobacter soli</name>
    <name type="common">ex Zhang et al. 2022</name>
    <dbReference type="NCBI Taxonomy" id="2831468"/>
    <lineage>
        <taxon>Bacteria</taxon>
        <taxon>Pseudomonadati</taxon>
        <taxon>Pseudomonadota</taxon>
        <taxon>Alphaproteobacteria</taxon>
        <taxon>Hyphomicrobiales</taxon>
        <taxon>Phyllobacteriaceae</taxon>
        <taxon>Pseudaminobacter</taxon>
    </lineage>
</organism>
<dbReference type="AlphaFoldDB" id="A0A942E410"/>
<dbReference type="InterPro" id="IPR012495">
    <property type="entry name" value="TadE-like_dom"/>
</dbReference>
<protein>
    <submittedName>
        <fullName evidence="3">Pilus assembly protein</fullName>
    </submittedName>
</protein>